<dbReference type="PROSITE" id="PS51128">
    <property type="entry name" value="ZF_DKSA_2"/>
    <property type="match status" value="1"/>
</dbReference>
<dbReference type="InterPro" id="IPR012784">
    <property type="entry name" value="DksA_RNA_pol-bd"/>
</dbReference>
<keyword evidence="10" id="KW-1185">Reference proteome</keyword>
<sequence>MNALVIDEYVPSEDEPFMNDRQRSYFRAKLVAWKNDILREARETLEILQRENANHPDFADRASSETDRSIELRARDRQRKLISKIDAALFRLDEGTYGFCEETGEPISLKRLDARPIATLSIEAQERHERREKVYRDD</sequence>
<keyword evidence="1 5" id="KW-0963">Cytoplasm</keyword>
<dbReference type="InterPro" id="IPR037187">
    <property type="entry name" value="DnaK_N"/>
</dbReference>
<evidence type="ECO:0000256" key="2">
    <source>
        <dbReference type="ARBA" id="ARBA00022723"/>
    </source>
</evidence>
<keyword evidence="4 5" id="KW-0862">Zinc</keyword>
<comment type="similarity">
    <text evidence="5">Belongs to the DksA family.</text>
</comment>
<comment type="caution">
    <text evidence="5">Lacks conserved residue(s) required for the propagation of feature annotation.</text>
</comment>
<dbReference type="SUPFAM" id="SSF109635">
    <property type="entry name" value="DnaK suppressor protein DksA, alpha-hairpin domain"/>
    <property type="match status" value="1"/>
</dbReference>
<dbReference type="PROSITE" id="PS01102">
    <property type="entry name" value="ZF_DKSA_1"/>
    <property type="match status" value="1"/>
</dbReference>
<keyword evidence="2 5" id="KW-0479">Metal-binding</keyword>
<evidence type="ECO:0000256" key="3">
    <source>
        <dbReference type="ARBA" id="ARBA00022771"/>
    </source>
</evidence>
<dbReference type="Pfam" id="PF21157">
    <property type="entry name" value="DksA_N"/>
    <property type="match status" value="1"/>
</dbReference>
<feature type="zinc finger region" description="dksA C4-type" evidence="6">
    <location>
        <begin position="100"/>
        <end position="124"/>
    </location>
</feature>
<dbReference type="AlphaFoldDB" id="A0A8J3GJX3"/>
<dbReference type="PANTHER" id="PTHR33823">
    <property type="entry name" value="RNA POLYMERASE-BINDING TRANSCRIPTION FACTOR DKSA-RELATED"/>
    <property type="match status" value="1"/>
</dbReference>
<comment type="subcellular location">
    <subcellularLocation>
        <location evidence="5">Cytoplasm</location>
    </subcellularLocation>
</comment>
<protein>
    <recommendedName>
        <fullName evidence="5">RNA polymerase-binding transcription factor DksA</fullName>
    </recommendedName>
</protein>
<dbReference type="HAMAP" id="MF_00926">
    <property type="entry name" value="DksA"/>
    <property type="match status" value="1"/>
</dbReference>
<comment type="subunit">
    <text evidence="5">Interacts directly with the RNA polymerase.</text>
</comment>
<evidence type="ECO:0000259" key="7">
    <source>
        <dbReference type="Pfam" id="PF01258"/>
    </source>
</evidence>
<organism evidence="9 10">
    <name type="scientific">Tianweitania populi</name>
    <dbReference type="NCBI Taxonomy" id="1607949"/>
    <lineage>
        <taxon>Bacteria</taxon>
        <taxon>Pseudomonadati</taxon>
        <taxon>Pseudomonadota</taxon>
        <taxon>Alphaproteobacteria</taxon>
        <taxon>Hyphomicrobiales</taxon>
        <taxon>Phyllobacteriaceae</taxon>
        <taxon>Tianweitania</taxon>
    </lineage>
</organism>
<dbReference type="GO" id="GO:0010468">
    <property type="term" value="P:regulation of gene expression"/>
    <property type="evidence" value="ECO:0007669"/>
    <property type="project" value="UniProtKB-UniRule"/>
</dbReference>
<dbReference type="InterPro" id="IPR048489">
    <property type="entry name" value="DksA_N"/>
</dbReference>
<dbReference type="InterPro" id="IPR000962">
    <property type="entry name" value="Znf_DskA_TraR"/>
</dbReference>
<dbReference type="SUPFAM" id="SSF57716">
    <property type="entry name" value="Glucocorticoid receptor-like (DNA-binding domain)"/>
    <property type="match status" value="1"/>
</dbReference>
<evidence type="ECO:0000256" key="5">
    <source>
        <dbReference type="HAMAP-Rule" id="MF_00926"/>
    </source>
</evidence>
<reference evidence="9" key="1">
    <citation type="journal article" date="2014" name="Int. J. Syst. Evol. Microbiol.">
        <title>Complete genome sequence of Corynebacterium casei LMG S-19264T (=DSM 44701T), isolated from a smear-ripened cheese.</title>
        <authorList>
            <consortium name="US DOE Joint Genome Institute (JGI-PGF)"/>
            <person name="Walter F."/>
            <person name="Albersmeier A."/>
            <person name="Kalinowski J."/>
            <person name="Ruckert C."/>
        </authorList>
    </citation>
    <scope>NUCLEOTIDE SEQUENCE</scope>
    <source>
        <strain evidence="9">KCTC 42249</strain>
    </source>
</reference>
<evidence type="ECO:0000256" key="4">
    <source>
        <dbReference type="ARBA" id="ARBA00022833"/>
    </source>
</evidence>
<gene>
    <name evidence="5 9" type="primary">dksA</name>
    <name evidence="9" type="ORF">GCM10016234_11380</name>
</gene>
<name>A0A8J3GJX3_9HYPH</name>
<keyword evidence="3 5" id="KW-0863">Zinc-finger</keyword>
<evidence type="ECO:0000256" key="6">
    <source>
        <dbReference type="PROSITE-ProRule" id="PRU00510"/>
    </source>
</evidence>
<comment type="function">
    <text evidence="5">Transcription factor that acts by binding directly to the RNA polymerase (RNAP). Required for negative regulation of rRNA expression and positive regulation of several amino acid biosynthesis promoters.</text>
</comment>
<dbReference type="InterPro" id="IPR020458">
    <property type="entry name" value="Znf_DskA_TraR_CS"/>
</dbReference>
<dbReference type="Gene3D" id="1.20.120.910">
    <property type="entry name" value="DksA, coiled-coil domain"/>
    <property type="match status" value="1"/>
</dbReference>
<dbReference type="Pfam" id="PF01258">
    <property type="entry name" value="zf-dskA_traR"/>
    <property type="match status" value="1"/>
</dbReference>
<dbReference type="GO" id="GO:0008270">
    <property type="term" value="F:zinc ion binding"/>
    <property type="evidence" value="ECO:0007669"/>
    <property type="project" value="UniProtKB-UniRule"/>
</dbReference>
<feature type="domain" description="DnaK suppressor protein DksA N-terminal" evidence="8">
    <location>
        <begin position="22"/>
        <end position="91"/>
    </location>
</feature>
<comment type="caution">
    <text evidence="9">The sequence shown here is derived from an EMBL/GenBank/DDBJ whole genome shotgun (WGS) entry which is preliminary data.</text>
</comment>
<evidence type="ECO:0000256" key="1">
    <source>
        <dbReference type="ARBA" id="ARBA00022490"/>
    </source>
</evidence>
<accession>A0A8J3GJX3</accession>
<dbReference type="PANTHER" id="PTHR33823:SF2">
    <property type="entry name" value="RNA POLYMERASE-BINDING TRANSCRIPTION FACTOR DKSA"/>
    <property type="match status" value="1"/>
</dbReference>
<dbReference type="NCBIfam" id="TIGR02420">
    <property type="entry name" value="dksA"/>
    <property type="match status" value="1"/>
</dbReference>
<dbReference type="EMBL" id="BMZQ01000001">
    <property type="protein sequence ID" value="GHD10020.1"/>
    <property type="molecule type" value="Genomic_DNA"/>
</dbReference>
<feature type="domain" description="Zinc finger DksA/TraR C4-type" evidence="7">
    <location>
        <begin position="95"/>
        <end position="130"/>
    </location>
</feature>
<evidence type="ECO:0000313" key="10">
    <source>
        <dbReference type="Proteomes" id="UP000630142"/>
    </source>
</evidence>
<evidence type="ECO:0000259" key="8">
    <source>
        <dbReference type="Pfam" id="PF21157"/>
    </source>
</evidence>
<dbReference type="RefSeq" id="WP_189502390.1">
    <property type="nucleotide sequence ID" value="NZ_BMZQ01000001.1"/>
</dbReference>
<dbReference type="Proteomes" id="UP000630142">
    <property type="component" value="Unassembled WGS sequence"/>
</dbReference>
<reference evidence="9" key="2">
    <citation type="submission" date="2020-09" db="EMBL/GenBank/DDBJ databases">
        <authorList>
            <person name="Sun Q."/>
            <person name="Kim S."/>
        </authorList>
    </citation>
    <scope>NUCLEOTIDE SEQUENCE</scope>
    <source>
        <strain evidence="9">KCTC 42249</strain>
    </source>
</reference>
<evidence type="ECO:0000313" key="9">
    <source>
        <dbReference type="EMBL" id="GHD10020.1"/>
    </source>
</evidence>
<dbReference type="GO" id="GO:0005737">
    <property type="term" value="C:cytoplasm"/>
    <property type="evidence" value="ECO:0007669"/>
    <property type="project" value="UniProtKB-SubCell"/>
</dbReference>
<proteinExistence type="inferred from homology"/>